<dbReference type="Pfam" id="PF00301">
    <property type="entry name" value="Rubredoxin"/>
    <property type="match status" value="1"/>
</dbReference>
<dbReference type="EMBL" id="MTKT01000688">
    <property type="protein sequence ID" value="OWM89100.1"/>
    <property type="molecule type" value="Genomic_DNA"/>
</dbReference>
<dbReference type="PANTHER" id="PTHR48136:SF1">
    <property type="entry name" value="RUBREDOXIN-LIKE SUPERFAMILY PROTEIN"/>
    <property type="match status" value="1"/>
</dbReference>
<comment type="caution">
    <text evidence="6">The sequence shown here is derived from an EMBL/GenBank/DDBJ whole genome shotgun (WGS) entry which is preliminary data.</text>
</comment>
<accession>A0A218XW95</accession>
<evidence type="ECO:0000256" key="3">
    <source>
        <dbReference type="ARBA" id="ARBA00022982"/>
    </source>
</evidence>
<keyword evidence="2" id="KW-0479">Metal-binding</keyword>
<reference evidence="7" key="1">
    <citation type="journal article" date="2017" name="Plant J.">
        <title>The pomegranate (Punica granatum L.) genome and the genomics of punicalagin biosynthesis.</title>
        <authorList>
            <person name="Qin G."/>
            <person name="Xu C."/>
            <person name="Ming R."/>
            <person name="Tang H."/>
            <person name="Guyot R."/>
            <person name="Kramer E.M."/>
            <person name="Hu Y."/>
            <person name="Yi X."/>
            <person name="Qi Y."/>
            <person name="Xu X."/>
            <person name="Gao Z."/>
            <person name="Pan H."/>
            <person name="Jian J."/>
            <person name="Tian Y."/>
            <person name="Yue Z."/>
            <person name="Xu Y."/>
        </authorList>
    </citation>
    <scope>NUCLEOTIDE SEQUENCE [LARGE SCALE GENOMIC DNA]</scope>
    <source>
        <strain evidence="7">cv. Dabenzi</strain>
    </source>
</reference>
<dbReference type="AlphaFoldDB" id="A0A218XW95"/>
<dbReference type="PROSITE" id="PS50903">
    <property type="entry name" value="RUBREDOXIN_LIKE"/>
    <property type="match status" value="1"/>
</dbReference>
<keyword evidence="4" id="KW-0408">Iron</keyword>
<organism evidence="6 7">
    <name type="scientific">Punica granatum</name>
    <name type="common">Pomegranate</name>
    <dbReference type="NCBI Taxonomy" id="22663"/>
    <lineage>
        <taxon>Eukaryota</taxon>
        <taxon>Viridiplantae</taxon>
        <taxon>Streptophyta</taxon>
        <taxon>Embryophyta</taxon>
        <taxon>Tracheophyta</taxon>
        <taxon>Spermatophyta</taxon>
        <taxon>Magnoliopsida</taxon>
        <taxon>eudicotyledons</taxon>
        <taxon>Gunneridae</taxon>
        <taxon>Pentapetalae</taxon>
        <taxon>rosids</taxon>
        <taxon>malvids</taxon>
        <taxon>Myrtales</taxon>
        <taxon>Lythraceae</taxon>
        <taxon>Punica</taxon>
    </lineage>
</organism>
<dbReference type="Proteomes" id="UP000197138">
    <property type="component" value="Unassembled WGS sequence"/>
</dbReference>
<evidence type="ECO:0000313" key="7">
    <source>
        <dbReference type="Proteomes" id="UP000197138"/>
    </source>
</evidence>
<proteinExistence type="predicted"/>
<dbReference type="Gene3D" id="2.20.28.10">
    <property type="match status" value="1"/>
</dbReference>
<protein>
    <recommendedName>
        <fullName evidence="5">Rubredoxin-like domain-containing protein</fullName>
    </recommendedName>
</protein>
<sequence>MLFHEPVDLTEVLFTLGLVWCLYGQYDSHASTHFPSLYTSLLLPHLHPSNPFPSASSIIHRPISEFRRSHHTLTRVHGGRAVSVPGPEPDREQCWWPPSDKTSISFALKSSSSSSSSSSLHQLLLRVTRTNTTTATTSPRFSMRVASKQAYIAGIAGKPCDECDHSVSLPTTYIYNERTPFEKLPDNYFCPVCGAPKRRFKPYLPAVTKNANDTDMRKATWSLSSKEKLSVGIRPPYAGISGFQFLGRCRPTFPAAEIL</sequence>
<keyword evidence="1" id="KW-0813">Transport</keyword>
<name>A0A218XW95_PUNGR</name>
<evidence type="ECO:0000259" key="5">
    <source>
        <dbReference type="PROSITE" id="PS50903"/>
    </source>
</evidence>
<gene>
    <name evidence="6" type="ORF">CDL15_Pgr023946</name>
</gene>
<evidence type="ECO:0000256" key="4">
    <source>
        <dbReference type="ARBA" id="ARBA00023004"/>
    </source>
</evidence>
<evidence type="ECO:0000256" key="1">
    <source>
        <dbReference type="ARBA" id="ARBA00022448"/>
    </source>
</evidence>
<dbReference type="InterPro" id="IPR024934">
    <property type="entry name" value="Rubredoxin-like_dom"/>
</dbReference>
<dbReference type="GO" id="GO:0005506">
    <property type="term" value="F:iron ion binding"/>
    <property type="evidence" value="ECO:0007669"/>
    <property type="project" value="InterPro"/>
</dbReference>
<dbReference type="PANTHER" id="PTHR48136">
    <property type="entry name" value="RUBREDOXIN-LIKE SUPERFAMILY PROTEIN"/>
    <property type="match status" value="1"/>
</dbReference>
<evidence type="ECO:0000313" key="6">
    <source>
        <dbReference type="EMBL" id="OWM89100.1"/>
    </source>
</evidence>
<keyword evidence="3" id="KW-0249">Electron transport</keyword>
<dbReference type="SUPFAM" id="SSF57802">
    <property type="entry name" value="Rubredoxin-like"/>
    <property type="match status" value="1"/>
</dbReference>
<feature type="domain" description="Rubredoxin-like" evidence="5">
    <location>
        <begin position="173"/>
        <end position="203"/>
    </location>
</feature>
<dbReference type="InterPro" id="IPR024935">
    <property type="entry name" value="Rubredoxin_dom"/>
</dbReference>
<evidence type="ECO:0000256" key="2">
    <source>
        <dbReference type="ARBA" id="ARBA00022723"/>
    </source>
</evidence>